<dbReference type="SUPFAM" id="SSF55486">
    <property type="entry name" value="Metalloproteases ('zincins'), catalytic domain"/>
    <property type="match status" value="1"/>
</dbReference>
<dbReference type="InterPro" id="IPR042089">
    <property type="entry name" value="Peptidase_M13_dom_2"/>
</dbReference>
<dbReference type="InterPro" id="IPR000718">
    <property type="entry name" value="Peptidase_M13"/>
</dbReference>
<dbReference type="PROSITE" id="PS51885">
    <property type="entry name" value="NEPRILYSIN"/>
    <property type="match status" value="1"/>
</dbReference>
<dbReference type="InterPro" id="IPR024079">
    <property type="entry name" value="MetalloPept_cat_dom_sf"/>
</dbReference>
<name>A0A9J6FDY6_HAELO</name>
<dbReference type="EMBL" id="JABSTR010000001">
    <property type="protein sequence ID" value="KAH9360585.1"/>
    <property type="molecule type" value="Genomic_DNA"/>
</dbReference>
<dbReference type="OMA" id="FAMSTWP"/>
<reference evidence="3 4" key="1">
    <citation type="journal article" date="2020" name="Cell">
        <title>Large-Scale Comparative Analyses of Tick Genomes Elucidate Their Genetic Diversity and Vector Capacities.</title>
        <authorList>
            <consortium name="Tick Genome and Microbiome Consortium (TIGMIC)"/>
            <person name="Jia N."/>
            <person name="Wang J."/>
            <person name="Shi W."/>
            <person name="Du L."/>
            <person name="Sun Y."/>
            <person name="Zhan W."/>
            <person name="Jiang J.F."/>
            <person name="Wang Q."/>
            <person name="Zhang B."/>
            <person name="Ji P."/>
            <person name="Bell-Sakyi L."/>
            <person name="Cui X.M."/>
            <person name="Yuan T.T."/>
            <person name="Jiang B.G."/>
            <person name="Yang W.F."/>
            <person name="Lam T.T."/>
            <person name="Chang Q.C."/>
            <person name="Ding S.J."/>
            <person name="Wang X.J."/>
            <person name="Zhu J.G."/>
            <person name="Ruan X.D."/>
            <person name="Zhao L."/>
            <person name="Wei J.T."/>
            <person name="Ye R.Z."/>
            <person name="Que T.C."/>
            <person name="Du C.H."/>
            <person name="Zhou Y.H."/>
            <person name="Cheng J.X."/>
            <person name="Dai P.F."/>
            <person name="Guo W.B."/>
            <person name="Han X.H."/>
            <person name="Huang E.J."/>
            <person name="Li L.F."/>
            <person name="Wei W."/>
            <person name="Gao Y.C."/>
            <person name="Liu J.Z."/>
            <person name="Shao H.Z."/>
            <person name="Wang X."/>
            <person name="Wang C.C."/>
            <person name="Yang T.C."/>
            <person name="Huo Q.B."/>
            <person name="Li W."/>
            <person name="Chen H.Y."/>
            <person name="Chen S.E."/>
            <person name="Zhou L.G."/>
            <person name="Ni X.B."/>
            <person name="Tian J.H."/>
            <person name="Sheng Y."/>
            <person name="Liu T."/>
            <person name="Pan Y.S."/>
            <person name="Xia L.Y."/>
            <person name="Li J."/>
            <person name="Zhao F."/>
            <person name="Cao W.C."/>
        </authorList>
    </citation>
    <scope>NUCLEOTIDE SEQUENCE [LARGE SCALE GENOMIC DNA]</scope>
    <source>
        <strain evidence="3">HaeL-2018</strain>
    </source>
</reference>
<dbReference type="Pfam" id="PF05649">
    <property type="entry name" value="Peptidase_M13_N"/>
    <property type="match status" value="1"/>
</dbReference>
<protein>
    <recommendedName>
        <fullName evidence="2">Peptidase M13 N-terminal domain-containing protein</fullName>
    </recommendedName>
</protein>
<dbReference type="Proteomes" id="UP000821853">
    <property type="component" value="Chromosome 1"/>
</dbReference>
<dbReference type="Gene3D" id="3.40.390.10">
    <property type="entry name" value="Collagenase (Catalytic Domain)"/>
    <property type="match status" value="1"/>
</dbReference>
<organism evidence="3 4">
    <name type="scientific">Haemaphysalis longicornis</name>
    <name type="common">Bush tick</name>
    <dbReference type="NCBI Taxonomy" id="44386"/>
    <lineage>
        <taxon>Eukaryota</taxon>
        <taxon>Metazoa</taxon>
        <taxon>Ecdysozoa</taxon>
        <taxon>Arthropoda</taxon>
        <taxon>Chelicerata</taxon>
        <taxon>Arachnida</taxon>
        <taxon>Acari</taxon>
        <taxon>Parasitiformes</taxon>
        <taxon>Ixodida</taxon>
        <taxon>Ixodoidea</taxon>
        <taxon>Ixodidae</taxon>
        <taxon>Haemaphysalinae</taxon>
        <taxon>Haemaphysalis</taxon>
    </lineage>
</organism>
<dbReference type="GO" id="GO:0005886">
    <property type="term" value="C:plasma membrane"/>
    <property type="evidence" value="ECO:0007669"/>
    <property type="project" value="TreeGrafter"/>
</dbReference>
<accession>A0A9J6FDY6</accession>
<dbReference type="InterPro" id="IPR008753">
    <property type="entry name" value="Peptidase_M13_N"/>
</dbReference>
<dbReference type="PANTHER" id="PTHR11733">
    <property type="entry name" value="ZINC METALLOPROTEASE FAMILY M13 NEPRILYSIN-RELATED"/>
    <property type="match status" value="1"/>
</dbReference>
<dbReference type="Gene3D" id="1.10.1380.10">
    <property type="entry name" value="Neutral endopeptidase , domain2"/>
    <property type="match status" value="1"/>
</dbReference>
<comment type="caution">
    <text evidence="3">The sequence shown here is derived from an EMBL/GenBank/DDBJ whole genome shotgun (WGS) entry which is preliminary data.</text>
</comment>
<dbReference type="OrthoDB" id="6502439at2759"/>
<evidence type="ECO:0000256" key="1">
    <source>
        <dbReference type="ARBA" id="ARBA00007357"/>
    </source>
</evidence>
<dbReference type="GO" id="GO:0004222">
    <property type="term" value="F:metalloendopeptidase activity"/>
    <property type="evidence" value="ECO:0007669"/>
    <property type="project" value="InterPro"/>
</dbReference>
<evidence type="ECO:0000313" key="3">
    <source>
        <dbReference type="EMBL" id="KAH9360585.1"/>
    </source>
</evidence>
<evidence type="ECO:0000313" key="4">
    <source>
        <dbReference type="Proteomes" id="UP000821853"/>
    </source>
</evidence>
<sequence length="647" mass="72075">MVLCLAVVVFVMAVGALIAFYATKRVPVRLMGACKSSACSQYEALVIDLGNSSVAPCEDFYGHVCGAWMSQPSKLSVYDTILATYRNNLTRLALSQQVPLKGQTPEQKAAKLFTACYDVVRKDVSYVDRVRKLMKSAGLPWPQLDQRTDLLHAVFAMSSWPIPALFRVAFKKDEKSGHLIIRSIGKEIFSRLIWKKKDERQRERYFSVLKEYIEEGKIITNLTYNETVALEQRVIPVLGKSLAAGIKDYETDTNQLPKTTPSISPDRWQQELRNRFNISFAAVTINGIDFFEAFFDLHTTLGEDAMKKYVAWFVLQALLPYTNSHILREFHGTEDKAREEQMKFCLGVAGLTGYSLYANYLKTVANAQTLSQASQVGSRIKKAFHATIKRNDWFQDELIAPLEINRAEVLLHMLGKPEGHEMSWPDMSDDAFDNMARMLSFVPHIMESSTSSENAASSSVQPLAAMLLNKGSLSWDDAASHPLAIAPYHFSFPFLMEDAPAPAIYAGLGSVLARLLFQRLFSDQRQWKKATLDEARARTACIHSADKVALLDPAVRDDVVVATAASSTLWDAFLAAASPTEKAVELQPPDLAEQQLFFVLLCHNWCGSQAGAQLCNLPLKNSQAFVDTFSCPAGSPMHPAHMCPIFA</sequence>
<dbReference type="VEuPathDB" id="VectorBase:HLOH_049357"/>
<dbReference type="PANTHER" id="PTHR11733:SF241">
    <property type="entry name" value="GH26575P-RELATED"/>
    <property type="match status" value="1"/>
</dbReference>
<feature type="domain" description="Peptidase M13 N-terminal" evidence="2">
    <location>
        <begin position="56"/>
        <end position="397"/>
    </location>
</feature>
<proteinExistence type="inferred from homology"/>
<dbReference type="AlphaFoldDB" id="A0A9J6FDY6"/>
<comment type="similarity">
    <text evidence="1">Belongs to the peptidase M13 family.</text>
</comment>
<evidence type="ECO:0000259" key="2">
    <source>
        <dbReference type="Pfam" id="PF05649"/>
    </source>
</evidence>
<dbReference type="GO" id="GO:0016485">
    <property type="term" value="P:protein processing"/>
    <property type="evidence" value="ECO:0007669"/>
    <property type="project" value="TreeGrafter"/>
</dbReference>
<gene>
    <name evidence="3" type="ORF">HPB48_012928</name>
</gene>
<keyword evidence="4" id="KW-1185">Reference proteome</keyword>